<evidence type="ECO:0000259" key="2">
    <source>
        <dbReference type="Pfam" id="PF00487"/>
    </source>
</evidence>
<reference evidence="3 4" key="1">
    <citation type="submission" date="2020-08" db="EMBL/GenBank/DDBJ databases">
        <title>Genomic Encyclopedia of Type Strains, Phase IV (KMG-IV): sequencing the most valuable type-strain genomes for metagenomic binning, comparative biology and taxonomic classification.</title>
        <authorList>
            <person name="Goeker M."/>
        </authorList>
    </citation>
    <scope>NUCLEOTIDE SEQUENCE [LARGE SCALE GENOMIC DNA]</scope>
    <source>
        <strain evidence="3 4">DSM 27026</strain>
    </source>
</reference>
<dbReference type="EC" id="1.14.19.-" evidence="3"/>
<keyword evidence="3" id="KW-0560">Oxidoreductase</keyword>
<feature type="transmembrane region" description="Helical" evidence="1">
    <location>
        <begin position="21"/>
        <end position="45"/>
    </location>
</feature>
<evidence type="ECO:0000313" key="4">
    <source>
        <dbReference type="Proteomes" id="UP000553706"/>
    </source>
</evidence>
<dbReference type="InterPro" id="IPR005804">
    <property type="entry name" value="FA_desaturase_dom"/>
</dbReference>
<dbReference type="Proteomes" id="UP000553706">
    <property type="component" value="Unassembled WGS sequence"/>
</dbReference>
<keyword evidence="4" id="KW-1185">Reference proteome</keyword>
<feature type="transmembrane region" description="Helical" evidence="1">
    <location>
        <begin position="214"/>
        <end position="232"/>
    </location>
</feature>
<dbReference type="GO" id="GO:0016020">
    <property type="term" value="C:membrane"/>
    <property type="evidence" value="ECO:0007669"/>
    <property type="project" value="TreeGrafter"/>
</dbReference>
<evidence type="ECO:0000256" key="1">
    <source>
        <dbReference type="SAM" id="Phobius"/>
    </source>
</evidence>
<feature type="domain" description="Fatty acid desaturase" evidence="2">
    <location>
        <begin position="51"/>
        <end position="299"/>
    </location>
</feature>
<evidence type="ECO:0000313" key="3">
    <source>
        <dbReference type="EMBL" id="MBB5373534.1"/>
    </source>
</evidence>
<feature type="transmembrane region" description="Helical" evidence="1">
    <location>
        <begin position="156"/>
        <end position="175"/>
    </location>
</feature>
<dbReference type="PANTHER" id="PTHR19353:SF73">
    <property type="entry name" value="FATTY ACID DESATURASE"/>
    <property type="match status" value="1"/>
</dbReference>
<dbReference type="RefSeq" id="WP_183266538.1">
    <property type="nucleotide sequence ID" value="NZ_JACHFJ010000007.1"/>
</dbReference>
<protein>
    <submittedName>
        <fullName evidence="3">Omega-6 fatty acid desaturase (Delta-12 desaturase)</fullName>
        <ecNumber evidence="3">1.14.19.-</ecNumber>
    </submittedName>
</protein>
<dbReference type="Pfam" id="PF00487">
    <property type="entry name" value="FA_desaturase"/>
    <property type="match status" value="1"/>
</dbReference>
<keyword evidence="1" id="KW-0472">Membrane</keyword>
<keyword evidence="1" id="KW-0812">Transmembrane</keyword>
<accession>A0A840VCW5</accession>
<dbReference type="InterPro" id="IPR012171">
    <property type="entry name" value="Fatty_acid_desaturase"/>
</dbReference>
<dbReference type="GO" id="GO:0006629">
    <property type="term" value="P:lipid metabolic process"/>
    <property type="evidence" value="ECO:0007669"/>
    <property type="project" value="InterPro"/>
</dbReference>
<organism evidence="3 4">
    <name type="scientific">Acidocella aromatica</name>
    <dbReference type="NCBI Taxonomy" id="1303579"/>
    <lineage>
        <taxon>Bacteria</taxon>
        <taxon>Pseudomonadati</taxon>
        <taxon>Pseudomonadota</taxon>
        <taxon>Alphaproteobacteria</taxon>
        <taxon>Acetobacterales</taxon>
        <taxon>Acidocellaceae</taxon>
        <taxon>Acidocella</taxon>
    </lineage>
</organism>
<dbReference type="EMBL" id="JACHFJ010000007">
    <property type="protein sequence ID" value="MBB5373534.1"/>
    <property type="molecule type" value="Genomic_DNA"/>
</dbReference>
<gene>
    <name evidence="3" type="ORF">HNP71_001794</name>
</gene>
<name>A0A840VCW5_9PROT</name>
<proteinExistence type="predicted"/>
<dbReference type="PANTHER" id="PTHR19353">
    <property type="entry name" value="FATTY ACID DESATURASE 2"/>
    <property type="match status" value="1"/>
</dbReference>
<feature type="transmembrane region" description="Helical" evidence="1">
    <location>
        <begin position="187"/>
        <end position="208"/>
    </location>
</feature>
<comment type="caution">
    <text evidence="3">The sequence shown here is derived from an EMBL/GenBank/DDBJ whole genome shotgun (WGS) entry which is preliminary data.</text>
</comment>
<sequence>MLNPPTETLTPSMLRAYQTPSLGAAAWQTASAFGLYIACVVAMYAALHVSVWLTLALAVPASGLIVRIFMLQHDCGHNSLFPSRRLNKIVGAACSLVTLTPFAYWRRLHARHHKSWNDLDKRGIPADFFSDCLTLAEYNALRPSAKFLYRVSHHPVLIHLLLPPVIFILLYRVPFDTPASFRRERRSVYLLNMALAGMFALLIALFGIRSVALVQLPAMAIAAITGIWLFAVQHRFEDAQWSKAEDWSFSQAALHGTSYLKLPLVMRWFSANIGLHHIHHLRPGIPNYCLQACQDGLVKEMKSVTVLTLRDAFKAPSYALWDEASNRMVPFPP</sequence>
<feature type="transmembrane region" description="Helical" evidence="1">
    <location>
        <begin position="51"/>
        <end position="69"/>
    </location>
</feature>
<keyword evidence="1" id="KW-1133">Transmembrane helix</keyword>
<dbReference type="AlphaFoldDB" id="A0A840VCW5"/>
<dbReference type="GO" id="GO:0016717">
    <property type="term" value="F:oxidoreductase activity, acting on paired donors, with oxidation of a pair of donors resulting in the reduction of molecular oxygen to two molecules of water"/>
    <property type="evidence" value="ECO:0007669"/>
    <property type="project" value="TreeGrafter"/>
</dbReference>